<evidence type="ECO:0000313" key="1">
    <source>
        <dbReference type="EMBL" id="EOB15045.1"/>
    </source>
</evidence>
<dbReference type="Pfam" id="PF00227">
    <property type="entry name" value="Proteasome"/>
    <property type="match status" value="1"/>
</dbReference>
<dbReference type="HOGENOM" id="CLU_2705448_0_0_1"/>
<name>R0MLD1_NOSB1</name>
<dbReference type="Gene3D" id="3.60.20.10">
    <property type="entry name" value="Glutamine Phosphoribosylpyrophosphate, subunit 1, domain 1"/>
    <property type="match status" value="1"/>
</dbReference>
<accession>R0MLD1</accession>
<dbReference type="SUPFAM" id="SSF56235">
    <property type="entry name" value="N-terminal nucleophile aminohydrolases (Ntn hydrolases)"/>
    <property type="match status" value="1"/>
</dbReference>
<protein>
    <submittedName>
        <fullName evidence="1">20S Proteasome alpha subunit</fullName>
    </submittedName>
</protein>
<reference evidence="1 2" key="1">
    <citation type="journal article" date="2013" name="BMC Genomics">
        <title>Comparative genomics of parasitic silkworm microsporidia reveal an association between genome expansion and host adaptation.</title>
        <authorList>
            <person name="Pan G."/>
            <person name="Xu J."/>
            <person name="Li T."/>
            <person name="Xia Q."/>
            <person name="Liu S.L."/>
            <person name="Zhang G."/>
            <person name="Li S."/>
            <person name="Li C."/>
            <person name="Liu H."/>
            <person name="Yang L."/>
            <person name="Liu T."/>
            <person name="Zhang X."/>
            <person name="Wu Z."/>
            <person name="Fan W."/>
            <person name="Dang X."/>
            <person name="Xiang H."/>
            <person name="Tao M."/>
            <person name="Li Y."/>
            <person name="Hu J."/>
            <person name="Li Z."/>
            <person name="Lin L."/>
            <person name="Luo J."/>
            <person name="Geng L."/>
            <person name="Wang L."/>
            <person name="Long M."/>
            <person name="Wan Y."/>
            <person name="He N."/>
            <person name="Zhang Z."/>
            <person name="Lu C."/>
            <person name="Keeling P.J."/>
            <person name="Wang J."/>
            <person name="Xiang Z."/>
            <person name="Zhou Z."/>
        </authorList>
    </citation>
    <scope>NUCLEOTIDE SEQUENCE [LARGE SCALE GENOMIC DNA]</scope>
    <source>
        <strain evidence="2">CQ1 / CVCC 102059</strain>
    </source>
</reference>
<dbReference type="GO" id="GO:0051603">
    <property type="term" value="P:proteolysis involved in protein catabolic process"/>
    <property type="evidence" value="ECO:0007669"/>
    <property type="project" value="InterPro"/>
</dbReference>
<dbReference type="InterPro" id="IPR001353">
    <property type="entry name" value="Proteasome_sua/b"/>
</dbReference>
<dbReference type="EMBL" id="KB908918">
    <property type="protein sequence ID" value="EOB15045.1"/>
    <property type="molecule type" value="Genomic_DNA"/>
</dbReference>
<dbReference type="GO" id="GO:0005839">
    <property type="term" value="C:proteasome core complex"/>
    <property type="evidence" value="ECO:0007669"/>
    <property type="project" value="InterPro"/>
</dbReference>
<organism evidence="1 2">
    <name type="scientific">Nosema bombycis (strain CQ1 / CVCC 102059)</name>
    <name type="common">Microsporidian parasite</name>
    <name type="synonym">Pebrine of silkworm</name>
    <dbReference type="NCBI Taxonomy" id="578461"/>
    <lineage>
        <taxon>Eukaryota</taxon>
        <taxon>Fungi</taxon>
        <taxon>Fungi incertae sedis</taxon>
        <taxon>Microsporidia</taxon>
        <taxon>Nosematidae</taxon>
        <taxon>Nosema</taxon>
    </lineage>
</organism>
<keyword evidence="1" id="KW-0647">Proteasome</keyword>
<gene>
    <name evidence="1" type="ORF">NBO_10g0035</name>
</gene>
<dbReference type="AlphaFoldDB" id="R0MLD1"/>
<evidence type="ECO:0000313" key="2">
    <source>
        <dbReference type="Proteomes" id="UP000016927"/>
    </source>
</evidence>
<proteinExistence type="predicted"/>
<dbReference type="Proteomes" id="UP000016927">
    <property type="component" value="Unassembled WGS sequence"/>
</dbReference>
<sequence length="73" mass="8260">MSIGRRCQSCRTVLETECLNFNEMNHEELIAVGIKALKNAYPETGLLKGDNVDIWILDQNEGIHHINSATYID</sequence>
<dbReference type="OrthoDB" id="431557at2759"/>
<keyword evidence="2" id="KW-1185">Reference proteome</keyword>
<dbReference type="VEuPathDB" id="MicrosporidiaDB:NBO_10g0035"/>
<dbReference type="InterPro" id="IPR029055">
    <property type="entry name" value="Ntn_hydrolases_N"/>
</dbReference>